<dbReference type="PRINTS" id="PR00081">
    <property type="entry name" value="GDHRDH"/>
</dbReference>
<reference evidence="3 4" key="1">
    <citation type="submission" date="2018-07" db="EMBL/GenBank/DDBJ databases">
        <title>Genomic Encyclopedia of Type Strains, Phase IV (KMG-IV): sequencing the most valuable type-strain genomes for metagenomic binning, comparative biology and taxonomic classification.</title>
        <authorList>
            <person name="Goeker M."/>
        </authorList>
    </citation>
    <scope>NUCLEOTIDE SEQUENCE [LARGE SCALE GENOMIC DNA]</scope>
    <source>
        <strain evidence="3 4">DSM 14364</strain>
    </source>
</reference>
<dbReference type="FunFam" id="3.40.50.720:FF:000084">
    <property type="entry name" value="Short-chain dehydrogenase reductase"/>
    <property type="match status" value="1"/>
</dbReference>
<dbReference type="PANTHER" id="PTHR43639">
    <property type="entry name" value="OXIDOREDUCTASE, SHORT-CHAIN DEHYDROGENASE/REDUCTASE FAMILY (AFU_ORTHOLOGUE AFUA_5G02870)"/>
    <property type="match status" value="1"/>
</dbReference>
<sequence>MRMDRLKGRFALVTGGSRGIGRAVAERFAAEGATVAINHLRDAPEAEAALEGCRHASTDGGHGDRSHRIIEADVSAASEADRMVAEAVEMFGRLDVLVNNAGIQAETPGDAYDPAVLERIIAVNLLGAAHAARAAIRHFLSRPGGGAIINTSSAHEVIPKPGYLAYSISKGGLGNLTRTLALEYADRGIRVNAVGPGATLTSLNDSWRNDPARLAGVERHIPMRYAASPEAIAPVFAFLASDEAAYVTGQTIFADGGLTLYGDFKENWAS</sequence>
<dbReference type="PANTHER" id="PTHR43639:SF1">
    <property type="entry name" value="SHORT-CHAIN DEHYDROGENASE_REDUCTASE FAMILY PROTEIN"/>
    <property type="match status" value="1"/>
</dbReference>
<dbReference type="EMBL" id="QQBB01000001">
    <property type="protein sequence ID" value="RDI62015.1"/>
    <property type="molecule type" value="Genomic_DNA"/>
</dbReference>
<dbReference type="PRINTS" id="PR00080">
    <property type="entry name" value="SDRFAMILY"/>
</dbReference>
<evidence type="ECO:0000256" key="2">
    <source>
        <dbReference type="ARBA" id="ARBA00023002"/>
    </source>
</evidence>
<evidence type="ECO:0000313" key="3">
    <source>
        <dbReference type="EMBL" id="RDI62015.1"/>
    </source>
</evidence>
<dbReference type="AlphaFoldDB" id="A0A370HUF2"/>
<comment type="caution">
    <text evidence="3">The sequence shown here is derived from an EMBL/GenBank/DDBJ whole genome shotgun (WGS) entry which is preliminary data.</text>
</comment>
<gene>
    <name evidence="3" type="ORF">DES45_101278</name>
</gene>
<evidence type="ECO:0000313" key="4">
    <source>
        <dbReference type="Proteomes" id="UP000254925"/>
    </source>
</evidence>
<dbReference type="Pfam" id="PF13561">
    <property type="entry name" value="adh_short_C2"/>
    <property type="match status" value="1"/>
</dbReference>
<evidence type="ECO:0000256" key="1">
    <source>
        <dbReference type="ARBA" id="ARBA00006484"/>
    </source>
</evidence>
<dbReference type="PROSITE" id="PS00061">
    <property type="entry name" value="ADH_SHORT"/>
    <property type="match status" value="1"/>
</dbReference>
<name>A0A370HUF2_9HYPH</name>
<accession>A0A370HUF2</accession>
<dbReference type="InterPro" id="IPR020904">
    <property type="entry name" value="Sc_DH/Rdtase_CS"/>
</dbReference>
<dbReference type="Gene3D" id="3.40.50.720">
    <property type="entry name" value="NAD(P)-binding Rossmann-like Domain"/>
    <property type="match status" value="1"/>
</dbReference>
<comment type="similarity">
    <text evidence="1">Belongs to the short-chain dehydrogenases/reductases (SDR) family.</text>
</comment>
<dbReference type="GO" id="GO:0016491">
    <property type="term" value="F:oxidoreductase activity"/>
    <property type="evidence" value="ECO:0007669"/>
    <property type="project" value="UniProtKB-KW"/>
</dbReference>
<proteinExistence type="inferred from homology"/>
<dbReference type="Proteomes" id="UP000254925">
    <property type="component" value="Unassembled WGS sequence"/>
</dbReference>
<keyword evidence="4" id="KW-1185">Reference proteome</keyword>
<dbReference type="InterPro" id="IPR002347">
    <property type="entry name" value="SDR_fam"/>
</dbReference>
<dbReference type="InterPro" id="IPR036291">
    <property type="entry name" value="NAD(P)-bd_dom_sf"/>
</dbReference>
<dbReference type="NCBIfam" id="NF005559">
    <property type="entry name" value="PRK07231.1"/>
    <property type="match status" value="1"/>
</dbReference>
<protein>
    <submittedName>
        <fullName evidence="3">Glucose 1-dehydrogenase</fullName>
    </submittedName>
</protein>
<dbReference type="SUPFAM" id="SSF51735">
    <property type="entry name" value="NAD(P)-binding Rossmann-fold domains"/>
    <property type="match status" value="1"/>
</dbReference>
<dbReference type="RefSeq" id="WP_170151350.1">
    <property type="nucleotide sequence ID" value="NZ_QQBB01000001.1"/>
</dbReference>
<organism evidence="3 4">
    <name type="scientific">Microvirga subterranea</name>
    <dbReference type="NCBI Taxonomy" id="186651"/>
    <lineage>
        <taxon>Bacteria</taxon>
        <taxon>Pseudomonadati</taxon>
        <taxon>Pseudomonadota</taxon>
        <taxon>Alphaproteobacteria</taxon>
        <taxon>Hyphomicrobiales</taxon>
        <taxon>Methylobacteriaceae</taxon>
        <taxon>Microvirga</taxon>
    </lineage>
</organism>
<keyword evidence="2" id="KW-0560">Oxidoreductase</keyword>